<evidence type="ECO:0000313" key="1">
    <source>
        <dbReference type="EMBL" id="TFY52081.1"/>
    </source>
</evidence>
<protein>
    <submittedName>
        <fullName evidence="1">Uncharacterized protein</fullName>
    </submittedName>
</protein>
<name>A0A4Y9XSD0_9AGAM</name>
<proteinExistence type="predicted"/>
<gene>
    <name evidence="1" type="ORF">EVG20_g10715</name>
</gene>
<dbReference type="Proteomes" id="UP000298327">
    <property type="component" value="Unassembled WGS sequence"/>
</dbReference>
<sequence>MQPLEYLIRLFEPTYPLVLVQFAYGVKDHGDEASTMWALYLQRNETLLSGESWSIIRMQRTPDDESRWITTTDGQPPSAIWSAVEACR</sequence>
<comment type="caution">
    <text evidence="1">The sequence shown here is derived from an EMBL/GenBank/DDBJ whole genome shotgun (WGS) entry which is preliminary data.</text>
</comment>
<keyword evidence="2" id="KW-1185">Reference proteome</keyword>
<dbReference type="AlphaFoldDB" id="A0A4Y9XSD0"/>
<evidence type="ECO:0000313" key="2">
    <source>
        <dbReference type="Proteomes" id="UP000298327"/>
    </source>
</evidence>
<organism evidence="1 2">
    <name type="scientific">Dentipellis fragilis</name>
    <dbReference type="NCBI Taxonomy" id="205917"/>
    <lineage>
        <taxon>Eukaryota</taxon>
        <taxon>Fungi</taxon>
        <taxon>Dikarya</taxon>
        <taxon>Basidiomycota</taxon>
        <taxon>Agaricomycotina</taxon>
        <taxon>Agaricomycetes</taxon>
        <taxon>Russulales</taxon>
        <taxon>Hericiaceae</taxon>
        <taxon>Dentipellis</taxon>
    </lineage>
</organism>
<reference evidence="1 2" key="1">
    <citation type="submission" date="2019-02" db="EMBL/GenBank/DDBJ databases">
        <title>Genome sequencing of the rare red list fungi Dentipellis fragilis.</title>
        <authorList>
            <person name="Buettner E."/>
            <person name="Kellner H."/>
        </authorList>
    </citation>
    <scope>NUCLEOTIDE SEQUENCE [LARGE SCALE GENOMIC DNA]</scope>
    <source>
        <strain evidence="1 2">DSM 105465</strain>
    </source>
</reference>
<dbReference type="EMBL" id="SEOQ01001376">
    <property type="protein sequence ID" value="TFY52081.1"/>
    <property type="molecule type" value="Genomic_DNA"/>
</dbReference>
<accession>A0A4Y9XSD0</accession>